<dbReference type="AlphaFoldDB" id="A0A0R2X7G1"/>
<accession>A0A0R2X7G1</accession>
<organism evidence="1 2">
    <name type="scientific">Verrucomicrobia subdivision 6 bacterium BACL9 MAG-120924-bin69</name>
    <dbReference type="NCBI Taxonomy" id="1655635"/>
    <lineage>
        <taxon>Bacteria</taxon>
        <taxon>Pseudomonadati</taxon>
        <taxon>Verrucomicrobiota</taxon>
        <taxon>Verrucomicrobiia</taxon>
        <taxon>Verrucomicrobiales</taxon>
        <taxon>Verrucomicrobia subdivision 6</taxon>
    </lineage>
</organism>
<reference evidence="1 2" key="1">
    <citation type="submission" date="2015-10" db="EMBL/GenBank/DDBJ databases">
        <title>Metagenome-Assembled Genomes uncover a global brackish microbiome.</title>
        <authorList>
            <person name="Hugerth L.W."/>
            <person name="Larsson J."/>
            <person name="Alneberg J."/>
            <person name="Lindh M.V."/>
            <person name="Legrand C."/>
            <person name="Pinhassi J."/>
            <person name="Andersson A.F."/>
        </authorList>
    </citation>
    <scope>NUCLEOTIDE SEQUENCE [LARGE SCALE GENOMIC DNA]</scope>
    <source>
        <strain evidence="1">BACL9 MAG-120924-bin69</strain>
    </source>
</reference>
<evidence type="ECO:0000313" key="2">
    <source>
        <dbReference type="Proteomes" id="UP000051220"/>
    </source>
</evidence>
<dbReference type="EMBL" id="LIDN01000341">
    <property type="protein sequence ID" value="KRP31984.1"/>
    <property type="molecule type" value="Genomic_DNA"/>
</dbReference>
<sequence length="67" mass="7054">MAAELESLEEGLPSGFHTRGVGFPGFVQLFEESGVARVAQTTESRRGGGRCAIRVEPIQCSEGGITS</sequence>
<evidence type="ECO:0000313" key="1">
    <source>
        <dbReference type="EMBL" id="KRP31984.1"/>
    </source>
</evidence>
<gene>
    <name evidence="1" type="ORF">ABS33_07460</name>
</gene>
<dbReference type="Proteomes" id="UP000051220">
    <property type="component" value="Unassembled WGS sequence"/>
</dbReference>
<proteinExistence type="predicted"/>
<comment type="caution">
    <text evidence="1">The sequence shown here is derived from an EMBL/GenBank/DDBJ whole genome shotgun (WGS) entry which is preliminary data.</text>
</comment>
<name>A0A0R2X7G1_9BACT</name>
<protein>
    <submittedName>
        <fullName evidence="1">Uncharacterized protein</fullName>
    </submittedName>
</protein>